<dbReference type="Pfam" id="PF00172">
    <property type="entry name" value="Zn_clus"/>
    <property type="match status" value="1"/>
</dbReference>
<dbReference type="PROSITE" id="PS00463">
    <property type="entry name" value="ZN2_CY6_FUNGAL_1"/>
    <property type="match status" value="1"/>
</dbReference>
<reference evidence="7" key="1">
    <citation type="journal article" date="2021" name="Nat. Commun.">
        <title>Genetic determinants of endophytism in the Arabidopsis root mycobiome.</title>
        <authorList>
            <person name="Mesny F."/>
            <person name="Miyauchi S."/>
            <person name="Thiergart T."/>
            <person name="Pickel B."/>
            <person name="Atanasova L."/>
            <person name="Karlsson M."/>
            <person name="Huettel B."/>
            <person name="Barry K.W."/>
            <person name="Haridas S."/>
            <person name="Chen C."/>
            <person name="Bauer D."/>
            <person name="Andreopoulos W."/>
            <person name="Pangilinan J."/>
            <person name="LaButti K."/>
            <person name="Riley R."/>
            <person name="Lipzen A."/>
            <person name="Clum A."/>
            <person name="Drula E."/>
            <person name="Henrissat B."/>
            <person name="Kohler A."/>
            <person name="Grigoriev I.V."/>
            <person name="Martin F.M."/>
            <person name="Hacquard S."/>
        </authorList>
    </citation>
    <scope>NUCLEOTIDE SEQUENCE</scope>
    <source>
        <strain evidence="7">MPI-CAGE-CH-0243</strain>
    </source>
</reference>
<comment type="subcellular location">
    <subcellularLocation>
        <location evidence="1">Nucleus</location>
    </subcellularLocation>
</comment>
<dbReference type="EMBL" id="JAGMWT010000005">
    <property type="protein sequence ID" value="KAH7128583.1"/>
    <property type="molecule type" value="Genomic_DNA"/>
</dbReference>
<dbReference type="Proteomes" id="UP000700596">
    <property type="component" value="Unassembled WGS sequence"/>
</dbReference>
<dbReference type="GO" id="GO:0008270">
    <property type="term" value="F:zinc ion binding"/>
    <property type="evidence" value="ECO:0007669"/>
    <property type="project" value="InterPro"/>
</dbReference>
<dbReference type="CDD" id="cd00067">
    <property type="entry name" value="GAL4"/>
    <property type="match status" value="1"/>
</dbReference>
<dbReference type="PANTHER" id="PTHR47338">
    <property type="entry name" value="ZN(II)2CYS6 TRANSCRIPTION FACTOR (EUROFUNG)-RELATED"/>
    <property type="match status" value="1"/>
</dbReference>
<evidence type="ECO:0000259" key="6">
    <source>
        <dbReference type="PROSITE" id="PS50048"/>
    </source>
</evidence>
<dbReference type="InterPro" id="IPR001138">
    <property type="entry name" value="Zn2Cys6_DnaBD"/>
</dbReference>
<evidence type="ECO:0000256" key="1">
    <source>
        <dbReference type="ARBA" id="ARBA00004123"/>
    </source>
</evidence>
<accession>A0A9P9IN26</accession>
<dbReference type="Pfam" id="PF04082">
    <property type="entry name" value="Fungal_trans"/>
    <property type="match status" value="1"/>
</dbReference>
<dbReference type="AlphaFoldDB" id="A0A9P9IN26"/>
<evidence type="ECO:0000256" key="5">
    <source>
        <dbReference type="ARBA" id="ARBA00023242"/>
    </source>
</evidence>
<dbReference type="SUPFAM" id="SSF57701">
    <property type="entry name" value="Zn2/Cys6 DNA-binding domain"/>
    <property type="match status" value="1"/>
</dbReference>
<gene>
    <name evidence="7" type="ORF">B0J11DRAFT_525308</name>
</gene>
<keyword evidence="8" id="KW-1185">Reference proteome</keyword>
<evidence type="ECO:0000313" key="7">
    <source>
        <dbReference type="EMBL" id="KAH7128583.1"/>
    </source>
</evidence>
<proteinExistence type="predicted"/>
<dbReference type="GO" id="GO:0003677">
    <property type="term" value="F:DNA binding"/>
    <property type="evidence" value="ECO:0007669"/>
    <property type="project" value="InterPro"/>
</dbReference>
<dbReference type="GO" id="GO:0000981">
    <property type="term" value="F:DNA-binding transcription factor activity, RNA polymerase II-specific"/>
    <property type="evidence" value="ECO:0007669"/>
    <property type="project" value="InterPro"/>
</dbReference>
<keyword evidence="3" id="KW-0805">Transcription regulation</keyword>
<dbReference type="OrthoDB" id="424974at2759"/>
<comment type="caution">
    <text evidence="7">The sequence shown here is derived from an EMBL/GenBank/DDBJ whole genome shotgun (WGS) entry which is preliminary data.</text>
</comment>
<dbReference type="CDD" id="cd12148">
    <property type="entry name" value="fungal_TF_MHR"/>
    <property type="match status" value="1"/>
</dbReference>
<dbReference type="InterPro" id="IPR036864">
    <property type="entry name" value="Zn2-C6_fun-type_DNA-bd_sf"/>
</dbReference>
<dbReference type="InterPro" id="IPR050815">
    <property type="entry name" value="TF_fung"/>
</dbReference>
<evidence type="ECO:0000256" key="3">
    <source>
        <dbReference type="ARBA" id="ARBA00023015"/>
    </source>
</evidence>
<dbReference type="SMART" id="SM00066">
    <property type="entry name" value="GAL4"/>
    <property type="match status" value="1"/>
</dbReference>
<dbReference type="SMART" id="SM00906">
    <property type="entry name" value="Fungal_trans"/>
    <property type="match status" value="1"/>
</dbReference>
<dbReference type="PROSITE" id="PS50048">
    <property type="entry name" value="ZN2_CY6_FUNGAL_2"/>
    <property type="match status" value="1"/>
</dbReference>
<evidence type="ECO:0000256" key="4">
    <source>
        <dbReference type="ARBA" id="ARBA00023163"/>
    </source>
</evidence>
<keyword evidence="5" id="KW-0539">Nucleus</keyword>
<dbReference type="InterPro" id="IPR007219">
    <property type="entry name" value="XnlR_reg_dom"/>
</dbReference>
<feature type="domain" description="Zn(2)-C6 fungal-type" evidence="6">
    <location>
        <begin position="7"/>
        <end position="37"/>
    </location>
</feature>
<dbReference type="PANTHER" id="PTHR47338:SF4">
    <property type="entry name" value="ZN(II)2CYS6 TRANSCRIPTION FACTOR (EUROFUNG)"/>
    <property type="match status" value="1"/>
</dbReference>
<dbReference type="GO" id="GO:0006351">
    <property type="term" value="P:DNA-templated transcription"/>
    <property type="evidence" value="ECO:0007669"/>
    <property type="project" value="InterPro"/>
</dbReference>
<sequence length="697" mass="78803">MNRSHKACVNCRRKKVKCHGEQPSCSFCARLGQVCVYPNKPRSTSLNEIAAADIRLDMGYNYEGLASRVSLIESRLNSLDTNPESYINSIHGRENQPNFFTPPYKNTNSFDSGISRDWQTSTPSTEYTTAPVSNAPFIFGQSENITQSHAIAVPPNDALSSVIDSYFKFCHNQPYCFFHQETFRSQLWNGLVPEYLIFAILALTIRFSEHPFFSNSPEQMAQAYASKSWNHIVQQGVEGEEILDYRLVQAATLLALYDFTACKHGTAWIKIGLAVSMAQALRLLIEPPSTLPPSNQEERRRTLWSIYLLDKMATCGRDRPSLFLDHTCQLQLPCSEKSFLNSTFEEVIKLEDVRNLDHSQFEKLDSMAQITVVASTLNQVSGHAFRQNRTKGQKPPWDHTSEYQTIYSQLIRFEQFFDSFEGIQEQIATGVLHQYDEPIQLTESFIFSYVIYHLCHCLLQHPFLLRRQLEACGLKIPIKFFGRAVEGCWNHAQELTQTLENAKKAGFRVSATMFSYSSLVAGTIHSLYQHSADEQIRTKSAEALHCNLRHMKEKAIYWKNSASMAQALQQFSNDSVHYRCLLDVSLQKIPLSPGDVERLYSLCDYGTMSTYRRLDTTSAVATSVISNTTFPLQETDTADLASAVGVGDPQLYNQQASLQLGIDTGMGTESNRFLDGFLSQLGGLENPDLDAMWTPYS</sequence>
<dbReference type="GO" id="GO:0005634">
    <property type="term" value="C:nucleus"/>
    <property type="evidence" value="ECO:0007669"/>
    <property type="project" value="UniProtKB-SubCell"/>
</dbReference>
<keyword evidence="4" id="KW-0804">Transcription</keyword>
<protein>
    <submittedName>
        <fullName evidence="7">Fungal-specific transcription factor domain-containing protein</fullName>
    </submittedName>
</protein>
<evidence type="ECO:0000313" key="8">
    <source>
        <dbReference type="Proteomes" id="UP000700596"/>
    </source>
</evidence>
<name>A0A9P9IN26_9PLEO</name>
<keyword evidence="2" id="KW-0479">Metal-binding</keyword>
<evidence type="ECO:0000256" key="2">
    <source>
        <dbReference type="ARBA" id="ARBA00022723"/>
    </source>
</evidence>
<organism evidence="7 8">
    <name type="scientific">Dendryphion nanum</name>
    <dbReference type="NCBI Taxonomy" id="256645"/>
    <lineage>
        <taxon>Eukaryota</taxon>
        <taxon>Fungi</taxon>
        <taxon>Dikarya</taxon>
        <taxon>Ascomycota</taxon>
        <taxon>Pezizomycotina</taxon>
        <taxon>Dothideomycetes</taxon>
        <taxon>Pleosporomycetidae</taxon>
        <taxon>Pleosporales</taxon>
        <taxon>Torulaceae</taxon>
        <taxon>Dendryphion</taxon>
    </lineage>
</organism>
<dbReference type="Gene3D" id="4.10.240.10">
    <property type="entry name" value="Zn(2)-C6 fungal-type DNA-binding domain"/>
    <property type="match status" value="1"/>
</dbReference>